<keyword evidence="4" id="KW-1185">Reference proteome</keyword>
<reference evidence="3 4" key="1">
    <citation type="submission" date="2023-02" db="EMBL/GenBank/DDBJ databases">
        <title>Genome Sequence of L. cardiaca H63T.</title>
        <authorList>
            <person name="Lopez A.E."/>
            <person name="Cianciotto N.P."/>
        </authorList>
    </citation>
    <scope>NUCLEOTIDE SEQUENCE [LARGE SCALE GENOMIC DNA]</scope>
    <source>
        <strain evidence="3 4">H63</strain>
    </source>
</reference>
<dbReference type="Pfam" id="PF14860">
    <property type="entry name" value="DrrA_P4M"/>
    <property type="match status" value="1"/>
</dbReference>
<feature type="region of interest" description="Disordered" evidence="1">
    <location>
        <begin position="335"/>
        <end position="365"/>
    </location>
</feature>
<dbReference type="Gene3D" id="1.10.357.40">
    <property type="entry name" value="YbiA-like"/>
    <property type="match status" value="1"/>
</dbReference>
<feature type="region of interest" description="Disordered" evidence="1">
    <location>
        <begin position="415"/>
        <end position="435"/>
    </location>
</feature>
<proteinExistence type="predicted"/>
<dbReference type="InterPro" id="IPR028057">
    <property type="entry name" value="DrrA_P4M"/>
</dbReference>
<organism evidence="3 4">
    <name type="scientific">Legionella cardiaca</name>
    <dbReference type="NCBI Taxonomy" id="1071983"/>
    <lineage>
        <taxon>Bacteria</taxon>
        <taxon>Pseudomonadati</taxon>
        <taxon>Pseudomonadota</taxon>
        <taxon>Gammaproteobacteria</taxon>
        <taxon>Legionellales</taxon>
        <taxon>Legionellaceae</taxon>
        <taxon>Legionella</taxon>
    </lineage>
</organism>
<dbReference type="RefSeq" id="WP_275088088.1">
    <property type="nucleotide sequence ID" value="NZ_CP119078.1"/>
</dbReference>
<dbReference type="InterPro" id="IPR038346">
    <property type="entry name" value="DrrA_PI4P-bd_sf"/>
</dbReference>
<sequence length="683" mass="77343">MPFPYLKIGQQKIAPFKNTKIDPYGAFANTTKPGHKPIKQTLMVDGEERTFLWPSSEHAFHAQKILHLKNKLNDPHHPAQAVLTDMLDEIENTNEEYDPRGHYDTLVTNYIDRLNNAGLRQENNGQLLNHKHQFDALCDADYHVKYNPNGKTKGIDFMRTVVKLKLEQHDDLRKTAMACAEEGIFPVEISHKDDNWASGKDGAGLNMLGIIILEEANELLRSQGKKPAIDDPWKAYSDLKRTVDLSHDKIAPKLQPGAGWVIPNATTHNRSAASEPPRPNLIDKGVNQRNKDHYYLDSNTGVTMVVRPDGRYHFSQNRQTVTVSSDYERAMKGEYDTKFKGGSPSSHRTFARPDMHPNGSNGKDHYYLDRNTGITLVVRPDGYHFSKNKQTVTVSPDYERAMKGEYDGRFNRVNGSSHQTFTRPDIQANGSNGKDHYYLDRNTGITLVVRPDGYHFSKNKQTVTVPPDYERAMKSEYDAKFNRVNGSSHHAASTLKINYKGTNGRDHYFLDEGKGVTLVQRPDGFHFSQNRQPVIVDSGYQSEMIKKVTELKSELKNIYKHSTLNGNGRSHADPASLDALEVKGDFEKIQELKQKYKGIVGDALKTSILLDFKTQLEKCDNRLDLENKIEEIEKSPAYRLLEKGQGKMTQLFGLKTSSIDALEKLIRARRDELPDTGKGYSPS</sequence>
<evidence type="ECO:0000313" key="3">
    <source>
        <dbReference type="EMBL" id="WED42263.1"/>
    </source>
</evidence>
<dbReference type="InterPro" id="IPR037238">
    <property type="entry name" value="YbiA-like_sf"/>
</dbReference>
<evidence type="ECO:0000313" key="4">
    <source>
        <dbReference type="Proteomes" id="UP001222087"/>
    </source>
</evidence>
<evidence type="ECO:0000256" key="1">
    <source>
        <dbReference type="SAM" id="MobiDB-lite"/>
    </source>
</evidence>
<protein>
    <recommendedName>
        <fullName evidence="2">DrrA phosphatidylinositol 4-phosphate binding domain-containing protein</fullName>
    </recommendedName>
</protein>
<feature type="domain" description="DrrA phosphatidylinositol 4-phosphate binding" evidence="2">
    <location>
        <begin position="569"/>
        <end position="675"/>
    </location>
</feature>
<accession>A0ABY8ANX4</accession>
<dbReference type="EMBL" id="CP119078">
    <property type="protein sequence ID" value="WED42263.1"/>
    <property type="molecule type" value="Genomic_DNA"/>
</dbReference>
<name>A0ABY8ANX4_9GAMM</name>
<dbReference type="SUPFAM" id="SSF143990">
    <property type="entry name" value="YbiA-like"/>
    <property type="match status" value="1"/>
</dbReference>
<evidence type="ECO:0000259" key="2">
    <source>
        <dbReference type="Pfam" id="PF14860"/>
    </source>
</evidence>
<dbReference type="Proteomes" id="UP001222087">
    <property type="component" value="Chromosome"/>
</dbReference>
<dbReference type="Gene3D" id="1.20.1280.280">
    <property type="match status" value="1"/>
</dbReference>
<feature type="compositionally biased region" description="Polar residues" evidence="1">
    <location>
        <begin position="415"/>
        <end position="432"/>
    </location>
</feature>
<gene>
    <name evidence="3" type="ORF">PXX05_10025</name>
</gene>